<organism evidence="1">
    <name type="scientific">Balaenoptera musculus</name>
    <name type="common">Blue whale</name>
    <dbReference type="NCBI Taxonomy" id="9771"/>
    <lineage>
        <taxon>Eukaryota</taxon>
        <taxon>Metazoa</taxon>
        <taxon>Chordata</taxon>
        <taxon>Craniata</taxon>
        <taxon>Vertebrata</taxon>
        <taxon>Euteleostomi</taxon>
        <taxon>Mammalia</taxon>
        <taxon>Eutheria</taxon>
        <taxon>Laurasiatheria</taxon>
        <taxon>Artiodactyla</taxon>
        <taxon>Whippomorpha</taxon>
        <taxon>Cetacea</taxon>
        <taxon>Mysticeti</taxon>
        <taxon>Balaenopteridae</taxon>
        <taxon>Balaenoptera</taxon>
    </lineage>
</organism>
<protein>
    <submittedName>
        <fullName evidence="1">Uncharacterized protein</fullName>
    </submittedName>
</protein>
<name>A0A8C0C8G9_BALMU</name>
<dbReference type="Ensembl" id="ENSBMST00010001833.1">
    <property type="protein sequence ID" value="ENSBMSP00010001645.1"/>
    <property type="gene ID" value="ENSBMSG00010001268.1"/>
</dbReference>
<evidence type="ECO:0000313" key="1">
    <source>
        <dbReference type="Ensembl" id="ENSBMSP00010001645.1"/>
    </source>
</evidence>
<proteinExistence type="predicted"/>
<sequence length="104" mass="12542">MQHHVLKIVNNDSFKYKRCLLYKHYNWECKLVQLLWKTVWRFLRKLKIEIPYDPAIPLLGIYPDKTIIQKDTCTLMFTAALFTIAKTWKQPKLNLSMKQKQTQT</sequence>
<dbReference type="OMA" id="HYNWECK"/>
<accession>A0A8C0C8G9</accession>
<dbReference type="AlphaFoldDB" id="A0A8C0C8G9"/>
<reference evidence="1" key="1">
    <citation type="submission" date="2023-09" db="UniProtKB">
        <authorList>
            <consortium name="Ensembl"/>
        </authorList>
    </citation>
    <scope>IDENTIFICATION</scope>
</reference>
<dbReference type="GeneTree" id="ENSGT01150000286916"/>